<name>A0A8J7VSM9_9GAMM</name>
<evidence type="ECO:0000313" key="3">
    <source>
        <dbReference type="EMBL" id="MBS7457385.1"/>
    </source>
</evidence>
<dbReference type="PANTHER" id="PTHR30289:SF1">
    <property type="entry name" value="PEBP (PHOSPHATIDYLETHANOLAMINE-BINDING PROTEIN) FAMILY PROTEIN"/>
    <property type="match status" value="1"/>
</dbReference>
<feature type="region of interest" description="Disordered" evidence="1">
    <location>
        <begin position="101"/>
        <end position="150"/>
    </location>
</feature>
<dbReference type="AlphaFoldDB" id="A0A8J7VSM9"/>
<dbReference type="Pfam" id="PF01161">
    <property type="entry name" value="PBP"/>
    <property type="match status" value="1"/>
</dbReference>
<dbReference type="InterPro" id="IPR005247">
    <property type="entry name" value="YbhB_YbcL/LppC-like"/>
</dbReference>
<organism evidence="2">
    <name type="scientific">Coralloluteibacterium stylophorae</name>
    <dbReference type="NCBI Taxonomy" id="1776034"/>
    <lineage>
        <taxon>Bacteria</taxon>
        <taxon>Pseudomonadati</taxon>
        <taxon>Pseudomonadota</taxon>
        <taxon>Gammaproteobacteria</taxon>
        <taxon>Lysobacterales</taxon>
        <taxon>Lysobacteraceae</taxon>
        <taxon>Coralloluteibacterium</taxon>
    </lineage>
</organism>
<gene>
    <name evidence="3" type="ORF">KB893_009585</name>
    <name evidence="2" type="ORF">KB893_03135</name>
</gene>
<reference evidence="3 4" key="1">
    <citation type="journal article" date="2021" name="Microbiol. Resour. Announc.">
        <title>Draft Genome Sequence of Coralloluteibacterium stylophorae LMG 29479T.</title>
        <authorList>
            <person name="Karlyshev A.V."/>
            <person name="Kudryashova E.B."/>
            <person name="Ariskina E.V."/>
            <person name="Conroy A.P."/>
            <person name="Abidueva E.Y."/>
        </authorList>
    </citation>
    <scope>NUCLEOTIDE SEQUENCE [LARGE SCALE GENOMIC DNA]</scope>
    <source>
        <strain evidence="3 4">LMG 29479</strain>
    </source>
</reference>
<comment type="caution">
    <text evidence="2">The sequence shown here is derived from an EMBL/GenBank/DDBJ whole genome shotgun (WGS) entry which is preliminary data.</text>
</comment>
<keyword evidence="3" id="KW-0649">Protein kinase inhibitor</keyword>
<sequence length="205" mass="21910">MKLRSDSFDNGARLDPRFAFGAPGGGEGGNRNPHLAWGDAPAGTRSYALLCLDPDAPTDMSLAGRDDVQIPVEHPRREFVHWAMADIPAAVTGIAEGAASDGTAAKGRTSVPGPEGARQGLNGYTASPGGQGDQDGDRWGYDGPQPPPNDLRPHRYFFRVFALDVERLDLPERFSAAEVLRMVQGHVLAETAIYGTYALNPDVRA</sequence>
<dbReference type="Gene3D" id="3.90.280.10">
    <property type="entry name" value="PEBP-like"/>
    <property type="match status" value="1"/>
</dbReference>
<dbReference type="InterPro" id="IPR008914">
    <property type="entry name" value="PEBP"/>
</dbReference>
<dbReference type="InterPro" id="IPR036610">
    <property type="entry name" value="PEBP-like_sf"/>
</dbReference>
<evidence type="ECO:0000256" key="1">
    <source>
        <dbReference type="SAM" id="MobiDB-lite"/>
    </source>
</evidence>
<dbReference type="NCBIfam" id="TIGR00481">
    <property type="entry name" value="YbhB/YbcL family Raf kinase inhibitor-like protein"/>
    <property type="match status" value="1"/>
</dbReference>
<dbReference type="RefSeq" id="WP_211925490.1">
    <property type="nucleotide sequence ID" value="NZ_JAGQFT020000005.1"/>
</dbReference>
<evidence type="ECO:0000313" key="4">
    <source>
        <dbReference type="Proteomes" id="UP000675747"/>
    </source>
</evidence>
<dbReference type="Proteomes" id="UP000675747">
    <property type="component" value="Unassembled WGS sequence"/>
</dbReference>
<dbReference type="CDD" id="cd00865">
    <property type="entry name" value="PEBP_bact_arch"/>
    <property type="match status" value="1"/>
</dbReference>
<proteinExistence type="predicted"/>
<dbReference type="PANTHER" id="PTHR30289">
    <property type="entry name" value="UNCHARACTERIZED PROTEIN YBCL-RELATED"/>
    <property type="match status" value="1"/>
</dbReference>
<evidence type="ECO:0000313" key="2">
    <source>
        <dbReference type="EMBL" id="MBR0561521.1"/>
    </source>
</evidence>
<reference evidence="2" key="2">
    <citation type="submission" date="2021-04" db="EMBL/GenBank/DDBJ databases">
        <authorList>
            <person name="Karlyshev A.V."/>
        </authorList>
    </citation>
    <scope>NUCLEOTIDE SEQUENCE</scope>
    <source>
        <strain evidence="2">LMG 29479</strain>
    </source>
</reference>
<accession>A0A8J7VSM9</accession>
<protein>
    <submittedName>
        <fullName evidence="2">YbhB/YbcL family Raf kinase inhibitor-like protein</fullName>
    </submittedName>
</protein>
<dbReference type="EMBL" id="JAGQFT020000005">
    <property type="protein sequence ID" value="MBS7457385.1"/>
    <property type="molecule type" value="Genomic_DNA"/>
</dbReference>
<dbReference type="EMBL" id="JAGQFT010000012">
    <property type="protein sequence ID" value="MBR0561521.1"/>
    <property type="molecule type" value="Genomic_DNA"/>
</dbReference>
<dbReference type="SUPFAM" id="SSF49777">
    <property type="entry name" value="PEBP-like"/>
    <property type="match status" value="1"/>
</dbReference>
<dbReference type="GO" id="GO:0004860">
    <property type="term" value="F:protein kinase inhibitor activity"/>
    <property type="evidence" value="ECO:0007669"/>
    <property type="project" value="UniProtKB-KW"/>
</dbReference>
<keyword evidence="4" id="KW-1185">Reference proteome</keyword>